<organism evidence="1 2">
    <name type="scientific">Vigna unguiculata</name>
    <name type="common">Cowpea</name>
    <dbReference type="NCBI Taxonomy" id="3917"/>
    <lineage>
        <taxon>Eukaryota</taxon>
        <taxon>Viridiplantae</taxon>
        <taxon>Streptophyta</taxon>
        <taxon>Embryophyta</taxon>
        <taxon>Tracheophyta</taxon>
        <taxon>Spermatophyta</taxon>
        <taxon>Magnoliopsida</taxon>
        <taxon>eudicotyledons</taxon>
        <taxon>Gunneridae</taxon>
        <taxon>Pentapetalae</taxon>
        <taxon>rosids</taxon>
        <taxon>fabids</taxon>
        <taxon>Fabales</taxon>
        <taxon>Fabaceae</taxon>
        <taxon>Papilionoideae</taxon>
        <taxon>50 kb inversion clade</taxon>
        <taxon>NPAAA clade</taxon>
        <taxon>indigoferoid/millettioid clade</taxon>
        <taxon>Phaseoleae</taxon>
        <taxon>Vigna</taxon>
    </lineage>
</organism>
<dbReference type="Proteomes" id="UP000501690">
    <property type="component" value="Linkage Group LG3"/>
</dbReference>
<name>A0A4D6LGM8_VIGUN</name>
<accession>A0A4D6LGM8</accession>
<protein>
    <submittedName>
        <fullName evidence="1">Uncharacterized protein</fullName>
    </submittedName>
</protein>
<evidence type="ECO:0000313" key="2">
    <source>
        <dbReference type="Proteomes" id="UP000501690"/>
    </source>
</evidence>
<reference evidence="1 2" key="1">
    <citation type="submission" date="2019-04" db="EMBL/GenBank/DDBJ databases">
        <title>An improved genome assembly and genetic linkage map for asparagus bean, Vigna unguiculata ssp. sesquipedialis.</title>
        <authorList>
            <person name="Xia Q."/>
            <person name="Zhang R."/>
            <person name="Dong Y."/>
        </authorList>
    </citation>
    <scope>NUCLEOTIDE SEQUENCE [LARGE SCALE GENOMIC DNA]</scope>
    <source>
        <tissue evidence="1">Leaf</tissue>
    </source>
</reference>
<evidence type="ECO:0000313" key="1">
    <source>
        <dbReference type="EMBL" id="QCD87556.1"/>
    </source>
</evidence>
<keyword evidence="2" id="KW-1185">Reference proteome</keyword>
<sequence>MDPPSPSYYSVRFHRKQEFHFRSEIGKEDFSGDIENVKETHLEIDDDQNIEWKSSVANACGDMKWFLIIFDINNDIVLILPSITSGRSSFWPNGEWGSFWDWCLREEDWPNELICATLNLQDGGESKEANDDDKFMMNEDLMNKVKRYERLIYHMKMADGSAR</sequence>
<dbReference type="AlphaFoldDB" id="A0A4D6LGM8"/>
<proteinExistence type="predicted"/>
<dbReference type="EMBL" id="CP039347">
    <property type="protein sequence ID" value="QCD87556.1"/>
    <property type="molecule type" value="Genomic_DNA"/>
</dbReference>
<gene>
    <name evidence="1" type="ORF">DEO72_LG3g2093</name>
</gene>